<sequence length="299" mass="31425">MDGVSRLVRLARLEGGVDVRCLLAGRFALDHPAAAPGEVPFHLVLDGRCTVTSGATSVELGPGDMVLLPHGGAHTVSAASGRRRRFEEEPGAVFPTRRTVGAEPELDLFCGHYRFEPGAGALLFRLLPPLVHVSLDAPACTLAGVLRGEAGVDGPGTGAIVAALCDALLAMALRSRPEQRLGEPALWTAMGDDVLGRVIAGIVDDPGEAWTIDRLAAAASMSRATFVRRFTARTGTTVATLVTAIRMMVAADLLTRSDHSVSRVASDVGYRSESAFGQAFHAALGTSPGRFRREALRVV</sequence>
<evidence type="ECO:0000256" key="2">
    <source>
        <dbReference type="ARBA" id="ARBA00023125"/>
    </source>
</evidence>
<dbReference type="SUPFAM" id="SSF51182">
    <property type="entry name" value="RmlC-like cupins"/>
    <property type="match status" value="1"/>
</dbReference>
<proteinExistence type="predicted"/>
<dbReference type="InterPro" id="IPR014710">
    <property type="entry name" value="RmlC-like_jellyroll"/>
</dbReference>
<comment type="caution">
    <text evidence="5">The sequence shown here is derived from an EMBL/GenBank/DDBJ whole genome shotgun (WGS) entry which is preliminary data.</text>
</comment>
<reference evidence="5 6" key="1">
    <citation type="submission" date="2023-12" db="EMBL/GenBank/DDBJ databases">
        <title>Amycolatopsis sp. V23-08.</title>
        <authorList>
            <person name="Somphong A."/>
        </authorList>
    </citation>
    <scope>NUCLEOTIDE SEQUENCE [LARGE SCALE GENOMIC DNA]</scope>
    <source>
        <strain evidence="5 6">V23-08</strain>
    </source>
</reference>
<dbReference type="Gene3D" id="1.10.10.60">
    <property type="entry name" value="Homeodomain-like"/>
    <property type="match status" value="1"/>
</dbReference>
<dbReference type="Pfam" id="PF12852">
    <property type="entry name" value="Cupin_6"/>
    <property type="match status" value="1"/>
</dbReference>
<dbReference type="SMART" id="SM00342">
    <property type="entry name" value="HTH_ARAC"/>
    <property type="match status" value="1"/>
</dbReference>
<evidence type="ECO:0000256" key="3">
    <source>
        <dbReference type="ARBA" id="ARBA00023163"/>
    </source>
</evidence>
<dbReference type="EMBL" id="JAYFSI010000002">
    <property type="protein sequence ID" value="MEA5360543.1"/>
    <property type="molecule type" value="Genomic_DNA"/>
</dbReference>
<dbReference type="Gene3D" id="2.60.120.10">
    <property type="entry name" value="Jelly Rolls"/>
    <property type="match status" value="1"/>
</dbReference>
<evidence type="ECO:0000313" key="6">
    <source>
        <dbReference type="Proteomes" id="UP001304298"/>
    </source>
</evidence>
<dbReference type="InterPro" id="IPR009057">
    <property type="entry name" value="Homeodomain-like_sf"/>
</dbReference>
<dbReference type="InterPro" id="IPR032783">
    <property type="entry name" value="AraC_lig"/>
</dbReference>
<gene>
    <name evidence="5" type="ORF">VA596_13430</name>
</gene>
<dbReference type="PANTHER" id="PTHR46796:SF7">
    <property type="entry name" value="ARAC FAMILY TRANSCRIPTIONAL REGULATOR"/>
    <property type="match status" value="1"/>
</dbReference>
<evidence type="ECO:0000259" key="4">
    <source>
        <dbReference type="PROSITE" id="PS01124"/>
    </source>
</evidence>
<feature type="domain" description="HTH araC/xylS-type" evidence="4">
    <location>
        <begin position="196"/>
        <end position="294"/>
    </location>
</feature>
<keyword evidence="2" id="KW-0238">DNA-binding</keyword>
<dbReference type="RefSeq" id="WP_323326778.1">
    <property type="nucleotide sequence ID" value="NZ_JAYFSI010000002.1"/>
</dbReference>
<dbReference type="InterPro" id="IPR050204">
    <property type="entry name" value="AraC_XylS_family_regulators"/>
</dbReference>
<dbReference type="Proteomes" id="UP001304298">
    <property type="component" value="Unassembled WGS sequence"/>
</dbReference>
<dbReference type="Pfam" id="PF12833">
    <property type="entry name" value="HTH_18"/>
    <property type="match status" value="1"/>
</dbReference>
<evidence type="ECO:0000313" key="5">
    <source>
        <dbReference type="EMBL" id="MEA5360543.1"/>
    </source>
</evidence>
<dbReference type="InterPro" id="IPR011051">
    <property type="entry name" value="RmlC_Cupin_sf"/>
</dbReference>
<evidence type="ECO:0000256" key="1">
    <source>
        <dbReference type="ARBA" id="ARBA00023015"/>
    </source>
</evidence>
<accession>A0ABU5R301</accession>
<dbReference type="PROSITE" id="PS01124">
    <property type="entry name" value="HTH_ARAC_FAMILY_2"/>
    <property type="match status" value="1"/>
</dbReference>
<protein>
    <submittedName>
        <fullName evidence="5">AraC family transcriptional regulator</fullName>
    </submittedName>
</protein>
<dbReference type="SUPFAM" id="SSF46689">
    <property type="entry name" value="Homeodomain-like"/>
    <property type="match status" value="2"/>
</dbReference>
<keyword evidence="3" id="KW-0804">Transcription</keyword>
<dbReference type="PANTHER" id="PTHR46796">
    <property type="entry name" value="HTH-TYPE TRANSCRIPTIONAL ACTIVATOR RHAS-RELATED"/>
    <property type="match status" value="1"/>
</dbReference>
<keyword evidence="6" id="KW-1185">Reference proteome</keyword>
<dbReference type="InterPro" id="IPR018060">
    <property type="entry name" value="HTH_AraC"/>
</dbReference>
<keyword evidence="1" id="KW-0805">Transcription regulation</keyword>
<name>A0ABU5R301_9PSEU</name>
<organism evidence="5 6">
    <name type="scientific">Amycolatopsis heterodermiae</name>
    <dbReference type="NCBI Taxonomy" id="3110235"/>
    <lineage>
        <taxon>Bacteria</taxon>
        <taxon>Bacillati</taxon>
        <taxon>Actinomycetota</taxon>
        <taxon>Actinomycetes</taxon>
        <taxon>Pseudonocardiales</taxon>
        <taxon>Pseudonocardiaceae</taxon>
        <taxon>Amycolatopsis</taxon>
    </lineage>
</organism>